<gene>
    <name evidence="2" type="ORF">D8S82_22655</name>
</gene>
<dbReference type="InterPro" id="IPR014914">
    <property type="entry name" value="RES_dom"/>
</dbReference>
<evidence type="ECO:0000313" key="3">
    <source>
        <dbReference type="Proteomes" id="UP000315759"/>
    </source>
</evidence>
<evidence type="ECO:0000313" key="2">
    <source>
        <dbReference type="EMBL" id="TQR84341.1"/>
    </source>
</evidence>
<proteinExistence type="predicted"/>
<dbReference type="RefSeq" id="WP_142554253.1">
    <property type="nucleotide sequence ID" value="NZ_VIFX01000032.1"/>
</dbReference>
<name>A0A544VWJ0_9MYCO</name>
<dbReference type="Proteomes" id="UP000315759">
    <property type="component" value="Unassembled WGS sequence"/>
</dbReference>
<feature type="domain" description="RES" evidence="1">
    <location>
        <begin position="11"/>
        <end position="188"/>
    </location>
</feature>
<dbReference type="Pfam" id="PF08808">
    <property type="entry name" value="RES"/>
    <property type="match status" value="1"/>
</dbReference>
<comment type="caution">
    <text evidence="2">The sequence shown here is derived from an EMBL/GenBank/DDBJ whole genome shotgun (WGS) entry which is preliminary data.</text>
</comment>
<organism evidence="2 3">
    <name type="scientific">Mycolicibacterium hodleri</name>
    <dbReference type="NCBI Taxonomy" id="49897"/>
    <lineage>
        <taxon>Bacteria</taxon>
        <taxon>Bacillati</taxon>
        <taxon>Actinomycetota</taxon>
        <taxon>Actinomycetes</taxon>
        <taxon>Mycobacteriales</taxon>
        <taxon>Mycobacteriaceae</taxon>
        <taxon>Mycolicibacterium</taxon>
    </lineage>
</organism>
<accession>A0A544VWJ0</accession>
<protein>
    <submittedName>
        <fullName evidence="2">RES domain-containing protein</fullName>
    </submittedName>
</protein>
<keyword evidence="3" id="KW-1185">Reference proteome</keyword>
<reference evidence="2 3" key="1">
    <citation type="submission" date="2018-10" db="EMBL/GenBank/DDBJ databases">
        <title>Draft genome of Mycobacterium hodleri strain B.</title>
        <authorList>
            <person name="Amande T.J."/>
            <person name="Mcgenity T.J."/>
        </authorList>
    </citation>
    <scope>NUCLEOTIDE SEQUENCE [LARGE SCALE GENOMIC DNA]</scope>
    <source>
        <strain evidence="2 3">B</strain>
    </source>
</reference>
<dbReference type="AlphaFoldDB" id="A0A544VWJ0"/>
<dbReference type="EMBL" id="VIFX01000032">
    <property type="protein sequence ID" value="TQR84341.1"/>
    <property type="molecule type" value="Genomic_DNA"/>
</dbReference>
<sequence>MTTALPVEGPYWRVGYHADPTGYTPWELYAFNHRFDDLSRRFRTLYVAESPETCLREVLADYRPNLAARQRHIARYGPEAAQDFAPHPITAQWRRQHVLLSVVLQCDGPVLDLTDLGTRRDVENRHLDLLRKNDLDHLDLHEITTSRRALTQTIAAGAFDRGMSAVRFPSRLDGGVCLALFEGRGSVAPHGSPVALTDPAPPPLIAVAASWDLTMEAVSAVP</sequence>
<evidence type="ECO:0000259" key="1">
    <source>
        <dbReference type="Pfam" id="PF08808"/>
    </source>
</evidence>